<dbReference type="Proteomes" id="UP000182130">
    <property type="component" value="Unassembled WGS sequence"/>
</dbReference>
<dbReference type="InterPro" id="IPR017946">
    <property type="entry name" value="PLC-like_Pdiesterase_TIM-brl"/>
</dbReference>
<organism evidence="1 2">
    <name type="scientific">Arthrobacter cupressi</name>
    <dbReference type="NCBI Taxonomy" id="1045773"/>
    <lineage>
        <taxon>Bacteria</taxon>
        <taxon>Bacillati</taxon>
        <taxon>Actinomycetota</taxon>
        <taxon>Actinomycetes</taxon>
        <taxon>Micrococcales</taxon>
        <taxon>Micrococcaceae</taxon>
        <taxon>Arthrobacter</taxon>
    </lineage>
</organism>
<dbReference type="GO" id="GO:0006629">
    <property type="term" value="P:lipid metabolic process"/>
    <property type="evidence" value="ECO:0007669"/>
    <property type="project" value="InterPro"/>
</dbReference>
<gene>
    <name evidence="1" type="ORF">SAMN05216555_106167</name>
</gene>
<dbReference type="CDD" id="cd08561">
    <property type="entry name" value="GDPD_cytoplasmic_ScUgpQ2_like"/>
    <property type="match status" value="1"/>
</dbReference>
<dbReference type="EMBL" id="FNEI01000006">
    <property type="protein sequence ID" value="SDJ03593.1"/>
    <property type="molecule type" value="Genomic_DNA"/>
</dbReference>
<accession>A0A1G8QG85</accession>
<dbReference type="PANTHER" id="PTHR43805">
    <property type="entry name" value="GLYCEROPHOSPHORYL DIESTER PHOSPHODIESTERASE"/>
    <property type="match status" value="1"/>
</dbReference>
<proteinExistence type="predicted"/>
<dbReference type="PROSITE" id="PS51704">
    <property type="entry name" value="GP_PDE"/>
    <property type="match status" value="1"/>
</dbReference>
<name>A0A1G8QG85_9MICC</name>
<protein>
    <submittedName>
        <fullName evidence="1">Glycerophosphoryl diester phosphodiesterase</fullName>
    </submittedName>
</protein>
<dbReference type="RefSeq" id="WP_074588648.1">
    <property type="nucleotide sequence ID" value="NZ_FNEI01000006.1"/>
</dbReference>
<dbReference type="STRING" id="1045773.SAMN05216555_106167"/>
<sequence length="264" mass="29240">MSQPLPYFLRPDGASRPLALAHRGFSREGLENSAAAFRAAVGLGLTHLETDARATADGTVLLFHDETLDRVTDSRGRISGLSADEVSRARIGGREAIPLLEDTLREFPDARLNIDVKDRHTAAPLAAVIERCAAHDRVLITSFSDRRRRAVLKRLSRRTASSAGIVCTAVFTLAGPLLPERWLAWILRDVDALQVPVRYGPLELVTPRFLARARRLGLQVHVWTVNDPAEMERLLDLGHGGVDGIVTDRADLLKKVLENRGQWW</sequence>
<dbReference type="Pfam" id="PF03009">
    <property type="entry name" value="GDPD"/>
    <property type="match status" value="1"/>
</dbReference>
<dbReference type="AlphaFoldDB" id="A0A1G8QG85"/>
<dbReference type="SUPFAM" id="SSF51695">
    <property type="entry name" value="PLC-like phosphodiesterases"/>
    <property type="match status" value="1"/>
</dbReference>
<dbReference type="InterPro" id="IPR030395">
    <property type="entry name" value="GP_PDE_dom"/>
</dbReference>
<dbReference type="Gene3D" id="3.20.20.190">
    <property type="entry name" value="Phosphatidylinositol (PI) phosphodiesterase"/>
    <property type="match status" value="1"/>
</dbReference>
<evidence type="ECO:0000313" key="1">
    <source>
        <dbReference type="EMBL" id="SDJ03593.1"/>
    </source>
</evidence>
<dbReference type="GO" id="GO:0008081">
    <property type="term" value="F:phosphoric diester hydrolase activity"/>
    <property type="evidence" value="ECO:0007669"/>
    <property type="project" value="InterPro"/>
</dbReference>
<keyword evidence="2" id="KW-1185">Reference proteome</keyword>
<dbReference type="PANTHER" id="PTHR43805:SF1">
    <property type="entry name" value="GP-PDE DOMAIN-CONTAINING PROTEIN"/>
    <property type="match status" value="1"/>
</dbReference>
<evidence type="ECO:0000313" key="2">
    <source>
        <dbReference type="Proteomes" id="UP000182130"/>
    </source>
</evidence>
<reference evidence="2" key="1">
    <citation type="submission" date="2016-10" db="EMBL/GenBank/DDBJ databases">
        <authorList>
            <person name="Varghese N."/>
            <person name="Submissions S."/>
        </authorList>
    </citation>
    <scope>NUCLEOTIDE SEQUENCE [LARGE SCALE GENOMIC DNA]</scope>
    <source>
        <strain evidence="2">CGMCC 1.10783</strain>
    </source>
</reference>